<dbReference type="InterPro" id="IPR002173">
    <property type="entry name" value="Carboh/pur_kinase_PfkB_CS"/>
</dbReference>
<evidence type="ECO:0000256" key="1">
    <source>
        <dbReference type="ARBA" id="ARBA00022679"/>
    </source>
</evidence>
<feature type="domain" description="Carbohydrate kinase PfkB" evidence="3">
    <location>
        <begin position="10"/>
        <end position="290"/>
    </location>
</feature>
<evidence type="ECO:0000313" key="5">
    <source>
        <dbReference type="Proteomes" id="UP001185659"/>
    </source>
</evidence>
<reference evidence="4 5" key="1">
    <citation type="submission" date="2023-10" db="EMBL/GenBank/DDBJ databases">
        <authorList>
            <person name="Venkata Ramana C."/>
            <person name="Sasikala C."/>
            <person name="Dhurka M."/>
        </authorList>
    </citation>
    <scope>NUCLEOTIDE SEQUENCE [LARGE SCALE GENOMIC DNA]</scope>
    <source>
        <strain evidence="4 5">KCTC 32151</strain>
    </source>
</reference>
<dbReference type="InterPro" id="IPR029056">
    <property type="entry name" value="Ribokinase-like"/>
</dbReference>
<dbReference type="EMBL" id="JAWLIP010000004">
    <property type="protein sequence ID" value="MDV6226671.1"/>
    <property type="molecule type" value="Genomic_DNA"/>
</dbReference>
<protein>
    <submittedName>
        <fullName evidence="4">Carbohydrate kinase family protein</fullName>
    </submittedName>
</protein>
<dbReference type="Pfam" id="PF00294">
    <property type="entry name" value="PfkB"/>
    <property type="match status" value="1"/>
</dbReference>
<evidence type="ECO:0000256" key="2">
    <source>
        <dbReference type="ARBA" id="ARBA00022777"/>
    </source>
</evidence>
<dbReference type="PROSITE" id="PS00584">
    <property type="entry name" value="PFKB_KINASES_2"/>
    <property type="match status" value="1"/>
</dbReference>
<dbReference type="SUPFAM" id="SSF53613">
    <property type="entry name" value="Ribokinase-like"/>
    <property type="match status" value="1"/>
</dbReference>
<dbReference type="GO" id="GO:0016301">
    <property type="term" value="F:kinase activity"/>
    <property type="evidence" value="ECO:0007669"/>
    <property type="project" value="UniProtKB-KW"/>
</dbReference>
<dbReference type="Proteomes" id="UP001185659">
    <property type="component" value="Unassembled WGS sequence"/>
</dbReference>
<organism evidence="4 5">
    <name type="scientific">Nitratireductor aquimarinus</name>
    <dbReference type="NCBI Taxonomy" id="889300"/>
    <lineage>
        <taxon>Bacteria</taxon>
        <taxon>Pseudomonadati</taxon>
        <taxon>Pseudomonadota</taxon>
        <taxon>Alphaproteobacteria</taxon>
        <taxon>Hyphomicrobiales</taxon>
        <taxon>Phyllobacteriaceae</taxon>
        <taxon>Nitratireductor</taxon>
    </lineage>
</organism>
<dbReference type="PANTHER" id="PTHR10584:SF166">
    <property type="entry name" value="RIBOKINASE"/>
    <property type="match status" value="1"/>
</dbReference>
<evidence type="ECO:0000313" key="4">
    <source>
        <dbReference type="EMBL" id="MDV6226671.1"/>
    </source>
</evidence>
<gene>
    <name evidence="4" type="ORF">R2G56_10285</name>
</gene>
<dbReference type="InterPro" id="IPR011611">
    <property type="entry name" value="PfkB_dom"/>
</dbReference>
<keyword evidence="1" id="KW-0808">Transferase</keyword>
<dbReference type="PANTHER" id="PTHR10584">
    <property type="entry name" value="SUGAR KINASE"/>
    <property type="match status" value="1"/>
</dbReference>
<name>A0ABU4AKM0_9HYPH</name>
<keyword evidence="5" id="KW-1185">Reference proteome</keyword>
<proteinExistence type="predicted"/>
<sequence length="300" mass="30571">MTRANRSGRVLSVGRLYCDLIFTELPKMPTLGEEVFAGGLSIKPGGGAFITAAYVAALGRPVSLASALPSGPFASALLADLEASGVDLSASEETPANLDPQITVAMASGLERAFLTRRAGPAVPGAFDAAVASGAFAHLHIGELATLVEAPDLIEKARSAGLSISLDCSWDDAVLARDDLAGLIAAVDIFLPNETEAERLGILKAANPPAPLTIVKRGPDGSIAITAEETVSAPTKPVDVIDSTGAGDAFNAGFIDAWLAKLPLKQCLEAGNRCGAEAVMRVGGASDLPDLSALAEEAEA</sequence>
<comment type="caution">
    <text evidence="4">The sequence shown here is derived from an EMBL/GenBank/DDBJ whole genome shotgun (WGS) entry which is preliminary data.</text>
</comment>
<accession>A0ABU4AKM0</accession>
<keyword evidence="2 4" id="KW-0418">Kinase</keyword>
<dbReference type="RefSeq" id="WP_317561216.1">
    <property type="nucleotide sequence ID" value="NZ_JAWLIP010000004.1"/>
</dbReference>
<dbReference type="Gene3D" id="3.40.1190.20">
    <property type="match status" value="1"/>
</dbReference>
<evidence type="ECO:0000259" key="3">
    <source>
        <dbReference type="Pfam" id="PF00294"/>
    </source>
</evidence>